<gene>
    <name evidence="1" type="ORF">X975_21263</name>
</gene>
<feature type="non-terminal residue" evidence="1">
    <location>
        <position position="57"/>
    </location>
</feature>
<evidence type="ECO:0000313" key="1">
    <source>
        <dbReference type="EMBL" id="KFM68185.1"/>
    </source>
</evidence>
<dbReference type="EMBL" id="KK116585">
    <property type="protein sequence ID" value="KFM68185.1"/>
    <property type="molecule type" value="Genomic_DNA"/>
</dbReference>
<reference evidence="1 2" key="1">
    <citation type="submission" date="2013-11" db="EMBL/GenBank/DDBJ databases">
        <title>Genome sequencing of Stegodyphus mimosarum.</title>
        <authorList>
            <person name="Bechsgaard J."/>
        </authorList>
    </citation>
    <scope>NUCLEOTIDE SEQUENCE [LARGE SCALE GENOMIC DNA]</scope>
</reference>
<keyword evidence="2" id="KW-1185">Reference proteome</keyword>
<evidence type="ECO:0000313" key="2">
    <source>
        <dbReference type="Proteomes" id="UP000054359"/>
    </source>
</evidence>
<name>A0A087TSU6_STEMI</name>
<dbReference type="AlphaFoldDB" id="A0A087TSU6"/>
<proteinExistence type="predicted"/>
<accession>A0A087TSU6</accession>
<sequence length="57" mass="6773">MWNGDRKTKSVREVVENAPKTLDKEYLQVFYTALFHHKLEAYVSEFSLLVLRDSKIQ</sequence>
<dbReference type="Proteomes" id="UP000054359">
    <property type="component" value="Unassembled WGS sequence"/>
</dbReference>
<protein>
    <submittedName>
        <fullName evidence="1">Uncharacterized protein</fullName>
    </submittedName>
</protein>
<organism evidence="1 2">
    <name type="scientific">Stegodyphus mimosarum</name>
    <name type="common">African social velvet spider</name>
    <dbReference type="NCBI Taxonomy" id="407821"/>
    <lineage>
        <taxon>Eukaryota</taxon>
        <taxon>Metazoa</taxon>
        <taxon>Ecdysozoa</taxon>
        <taxon>Arthropoda</taxon>
        <taxon>Chelicerata</taxon>
        <taxon>Arachnida</taxon>
        <taxon>Araneae</taxon>
        <taxon>Araneomorphae</taxon>
        <taxon>Entelegynae</taxon>
        <taxon>Eresoidea</taxon>
        <taxon>Eresidae</taxon>
        <taxon>Stegodyphus</taxon>
    </lineage>
</organism>